<name>A0ABP0MNZ0_9DINO</name>
<organism evidence="2 3">
    <name type="scientific">Durusdinium trenchii</name>
    <dbReference type="NCBI Taxonomy" id="1381693"/>
    <lineage>
        <taxon>Eukaryota</taxon>
        <taxon>Sar</taxon>
        <taxon>Alveolata</taxon>
        <taxon>Dinophyceae</taxon>
        <taxon>Suessiales</taxon>
        <taxon>Symbiodiniaceae</taxon>
        <taxon>Durusdinium</taxon>
    </lineage>
</organism>
<evidence type="ECO:0000313" key="2">
    <source>
        <dbReference type="EMBL" id="CAK9053159.1"/>
    </source>
</evidence>
<dbReference type="EMBL" id="CAXAMN010018868">
    <property type="protein sequence ID" value="CAK9053159.1"/>
    <property type="molecule type" value="Genomic_DNA"/>
</dbReference>
<proteinExistence type="predicted"/>
<dbReference type="Proteomes" id="UP001642484">
    <property type="component" value="Unassembled WGS sequence"/>
</dbReference>
<feature type="region of interest" description="Disordered" evidence="1">
    <location>
        <begin position="205"/>
        <end position="227"/>
    </location>
</feature>
<keyword evidence="3" id="KW-1185">Reference proteome</keyword>
<protein>
    <submittedName>
        <fullName evidence="2">Uncharacterized protein</fullName>
    </submittedName>
</protein>
<comment type="caution">
    <text evidence="2">The sequence shown here is derived from an EMBL/GenBank/DDBJ whole genome shotgun (WGS) entry which is preliminary data.</text>
</comment>
<feature type="non-terminal residue" evidence="2">
    <location>
        <position position="227"/>
    </location>
</feature>
<reference evidence="2 3" key="1">
    <citation type="submission" date="2024-02" db="EMBL/GenBank/DDBJ databases">
        <authorList>
            <person name="Chen Y."/>
            <person name="Shah S."/>
            <person name="Dougan E. K."/>
            <person name="Thang M."/>
            <person name="Chan C."/>
        </authorList>
    </citation>
    <scope>NUCLEOTIDE SEQUENCE [LARGE SCALE GENOMIC DNA]</scope>
</reference>
<evidence type="ECO:0000313" key="3">
    <source>
        <dbReference type="Proteomes" id="UP001642484"/>
    </source>
</evidence>
<sequence>MAEAEVSSHVLVTEEKPRSFLESDVTELPVWNVLSQKMEAEAAEHTAAIARLSTLIEEAITRLNERIDSVSQGRPEETGPTASALEELRRNMARISDSQHQQEDRIRALTPPGCRLLAARSVLVCNCWSWPASIHCMHKVDQMEGTQTILERDQKATFREFSNSVSDLNIKLGNRTRSLEEGLQALQEVAASLELDRANGVAPGEMGNRSHLHQPSGEAEVGLLHQA</sequence>
<accession>A0ABP0MNZ0</accession>
<gene>
    <name evidence="2" type="ORF">CCMP2556_LOCUS26733</name>
</gene>
<evidence type="ECO:0000256" key="1">
    <source>
        <dbReference type="SAM" id="MobiDB-lite"/>
    </source>
</evidence>